<dbReference type="Gene3D" id="1.10.3810.10">
    <property type="entry name" value="Biosynthetic peptidoglycan transglycosylase-like"/>
    <property type="match status" value="1"/>
</dbReference>
<keyword evidence="10" id="KW-0133">Cell shape</keyword>
<evidence type="ECO:0000259" key="18">
    <source>
        <dbReference type="Pfam" id="PF00905"/>
    </source>
</evidence>
<dbReference type="FunFam" id="1.10.3810.10:FF:000001">
    <property type="entry name" value="Penicillin-binding protein 1A"/>
    <property type="match status" value="1"/>
</dbReference>
<keyword evidence="6" id="KW-0645">Protease</keyword>
<comment type="catalytic activity">
    <reaction evidence="16">
        <text>[GlcNAc-(1-&gt;4)-Mur2Ac(oyl-L-Ala-gamma-D-Glu-L-Lys-D-Ala-D-Ala)](n)-di-trans,octa-cis-undecaprenyl diphosphate + beta-D-GlcNAc-(1-&gt;4)-Mur2Ac(oyl-L-Ala-gamma-D-Glu-L-Lys-D-Ala-D-Ala)-di-trans,octa-cis-undecaprenyl diphosphate = [GlcNAc-(1-&gt;4)-Mur2Ac(oyl-L-Ala-gamma-D-Glu-L-Lys-D-Ala-D-Ala)](n+1)-di-trans,octa-cis-undecaprenyl diphosphate + di-trans,octa-cis-undecaprenyl diphosphate + H(+)</text>
        <dbReference type="Rhea" id="RHEA:23708"/>
        <dbReference type="Rhea" id="RHEA-COMP:9602"/>
        <dbReference type="Rhea" id="RHEA-COMP:9603"/>
        <dbReference type="ChEBI" id="CHEBI:15378"/>
        <dbReference type="ChEBI" id="CHEBI:58405"/>
        <dbReference type="ChEBI" id="CHEBI:60033"/>
        <dbReference type="ChEBI" id="CHEBI:78435"/>
        <dbReference type="EC" id="2.4.99.28"/>
    </reaction>
</comment>
<dbReference type="SUPFAM" id="SSF53955">
    <property type="entry name" value="Lysozyme-like"/>
    <property type="match status" value="1"/>
</dbReference>
<dbReference type="GO" id="GO:0009002">
    <property type="term" value="F:serine-type D-Ala-D-Ala carboxypeptidase activity"/>
    <property type="evidence" value="ECO:0007669"/>
    <property type="project" value="UniProtKB-EC"/>
</dbReference>
<protein>
    <submittedName>
        <fullName evidence="20">Uncharacterized protein</fullName>
    </submittedName>
</protein>
<evidence type="ECO:0000256" key="17">
    <source>
        <dbReference type="SAM" id="Phobius"/>
    </source>
</evidence>
<dbReference type="InterPro" id="IPR001460">
    <property type="entry name" value="PCN-bd_Tpept"/>
</dbReference>
<feature type="domain" description="Glycosyl transferase family 51" evidence="19">
    <location>
        <begin position="102"/>
        <end position="275"/>
    </location>
</feature>
<evidence type="ECO:0000256" key="7">
    <source>
        <dbReference type="ARBA" id="ARBA00022676"/>
    </source>
</evidence>
<keyword evidence="11" id="KW-0573">Peptidoglycan synthesis</keyword>
<keyword evidence="17" id="KW-1133">Transmembrane helix</keyword>
<evidence type="ECO:0000256" key="10">
    <source>
        <dbReference type="ARBA" id="ARBA00022960"/>
    </source>
</evidence>
<dbReference type="InterPro" id="IPR001264">
    <property type="entry name" value="Glyco_trans_51"/>
</dbReference>
<evidence type="ECO:0000256" key="6">
    <source>
        <dbReference type="ARBA" id="ARBA00022670"/>
    </source>
</evidence>
<comment type="similarity">
    <text evidence="2">In the C-terminal section; belongs to the transpeptidase family.</text>
</comment>
<evidence type="ECO:0000256" key="14">
    <source>
        <dbReference type="ARBA" id="ARBA00023316"/>
    </source>
</evidence>
<feature type="domain" description="Penicillin-binding protein transpeptidase" evidence="18">
    <location>
        <begin position="363"/>
        <end position="667"/>
    </location>
</feature>
<comment type="catalytic activity">
    <reaction evidence="15">
        <text>Preferential cleavage: (Ac)2-L-Lys-D-Ala-|-D-Ala. Also transpeptidation of peptidyl-alanyl moieties that are N-acyl substituents of D-alanine.</text>
        <dbReference type="EC" id="3.4.16.4"/>
    </reaction>
</comment>
<keyword evidence="12 17" id="KW-0472">Membrane</keyword>
<dbReference type="Gene3D" id="3.40.710.10">
    <property type="entry name" value="DD-peptidase/beta-lactamase superfamily"/>
    <property type="match status" value="1"/>
</dbReference>
<accession>A0A1F7YAS8</accession>
<feature type="transmembrane region" description="Helical" evidence="17">
    <location>
        <begin position="55"/>
        <end position="70"/>
    </location>
</feature>
<evidence type="ECO:0000256" key="13">
    <source>
        <dbReference type="ARBA" id="ARBA00023268"/>
    </source>
</evidence>
<dbReference type="GO" id="GO:0008658">
    <property type="term" value="F:penicillin binding"/>
    <property type="evidence" value="ECO:0007669"/>
    <property type="project" value="InterPro"/>
</dbReference>
<evidence type="ECO:0000256" key="12">
    <source>
        <dbReference type="ARBA" id="ARBA00023136"/>
    </source>
</evidence>
<dbReference type="GO" id="GO:0006508">
    <property type="term" value="P:proteolysis"/>
    <property type="evidence" value="ECO:0007669"/>
    <property type="project" value="UniProtKB-KW"/>
</dbReference>
<keyword evidence="17" id="KW-0812">Transmembrane</keyword>
<dbReference type="Pfam" id="PF00912">
    <property type="entry name" value="Transgly"/>
    <property type="match status" value="1"/>
</dbReference>
<evidence type="ECO:0000256" key="11">
    <source>
        <dbReference type="ARBA" id="ARBA00022984"/>
    </source>
</evidence>
<evidence type="ECO:0000256" key="15">
    <source>
        <dbReference type="ARBA" id="ARBA00034000"/>
    </source>
</evidence>
<keyword evidence="5" id="KW-0121">Carboxypeptidase</keyword>
<dbReference type="PANTHER" id="PTHR32282">
    <property type="entry name" value="BINDING PROTEIN TRANSPEPTIDASE, PUTATIVE-RELATED"/>
    <property type="match status" value="1"/>
</dbReference>
<dbReference type="Pfam" id="PF00905">
    <property type="entry name" value="Transpeptidase"/>
    <property type="match status" value="1"/>
</dbReference>
<evidence type="ECO:0000313" key="21">
    <source>
        <dbReference type="Proteomes" id="UP000178851"/>
    </source>
</evidence>
<dbReference type="EMBL" id="MGGI01000038">
    <property type="protein sequence ID" value="OGM23728.1"/>
    <property type="molecule type" value="Genomic_DNA"/>
</dbReference>
<evidence type="ECO:0000256" key="3">
    <source>
        <dbReference type="ARBA" id="ARBA00007739"/>
    </source>
</evidence>
<evidence type="ECO:0000256" key="2">
    <source>
        <dbReference type="ARBA" id="ARBA00007090"/>
    </source>
</evidence>
<evidence type="ECO:0000256" key="16">
    <source>
        <dbReference type="ARBA" id="ARBA00049902"/>
    </source>
</evidence>
<dbReference type="InterPro" id="IPR036950">
    <property type="entry name" value="PBP_transglycosylase"/>
</dbReference>
<sequence>MGRTRRAHSDEKLALKKIGLNLLKKVPIVIGKPFYYLLYFFLIIFNTLISFPKKIWVVAIIFLVLIGFYLKSTIIKDLPSPNELLTRDQDVSTKIYDRNGLLLYKIYKDKNRTLVPLGEIPLNVRLATLAAEDAEFYHHPGFSIRGIVRAIRRNTETGELTGGSTITQQLVKNSLLTPEKTLTRKIREIILSLEVEARFTKDQILEMYLNEVSYGGTAYGIQEAARLYFDKDVKDLTLDQAALLAGLAKSPTRYSPYGTDPRLSLERQKDVLNLMVINKFISLEESQEASSQKLDFAPNKTTIKAPHFVMFVRNILVDKYGEELVEKGGLEVTTTLDYSIQEMTEKIVTDEVNKLGKLKVGNGAALVMDPKTGEIFAMVGSKDYFDNQNDGNVNVVTSLRQPGSSIKIINYAYALSHGFTPASILLDAPITYSIPGSPPYSPKNYDNKFRGKLSLRNALAESRNVPAVRVLASYGVEKMIDMGRQMGITTWIDPTNYGLSLTLGGGEVKLIDLAQAYATVADYGKRPEIRSIISVKDYRGKVLEQDKCLTPKTEKIFDFDTYKALGIDKTCGDQEVLDPRVAYLLIDILRDNNARAPEFGQNSFLVILGHPEVAAKTGTSNDLRDNLTFGFNQNYLVAVWVGNNDGSSMSRIASGITGAAPIFNQIMNNLISNGPTFAWDIPKGLVQIPICIPSGTLLCNGCQTRQEWFLEENKPQNKCAS</sequence>
<keyword evidence="7" id="KW-0328">Glycosyltransferase</keyword>
<keyword evidence="9" id="KW-0378">Hydrolase</keyword>
<keyword evidence="13" id="KW-0511">Multifunctional enzyme</keyword>
<dbReference type="GO" id="GO:0009252">
    <property type="term" value="P:peptidoglycan biosynthetic process"/>
    <property type="evidence" value="ECO:0007669"/>
    <property type="project" value="UniProtKB-KW"/>
</dbReference>
<dbReference type="GO" id="GO:0008360">
    <property type="term" value="P:regulation of cell shape"/>
    <property type="evidence" value="ECO:0007669"/>
    <property type="project" value="UniProtKB-KW"/>
</dbReference>
<evidence type="ECO:0000256" key="4">
    <source>
        <dbReference type="ARBA" id="ARBA00022475"/>
    </source>
</evidence>
<dbReference type="GO" id="GO:0071555">
    <property type="term" value="P:cell wall organization"/>
    <property type="evidence" value="ECO:0007669"/>
    <property type="project" value="UniProtKB-KW"/>
</dbReference>
<name>A0A1F7YAS8_9BACT</name>
<comment type="caution">
    <text evidence="20">The sequence shown here is derived from an EMBL/GenBank/DDBJ whole genome shotgun (WGS) entry which is preliminary data.</text>
</comment>
<reference evidence="20 21" key="1">
    <citation type="journal article" date="2016" name="Nat. Commun.">
        <title>Thousands of microbial genomes shed light on interconnected biogeochemical processes in an aquifer system.</title>
        <authorList>
            <person name="Anantharaman K."/>
            <person name="Brown C.T."/>
            <person name="Hug L.A."/>
            <person name="Sharon I."/>
            <person name="Castelle C.J."/>
            <person name="Probst A.J."/>
            <person name="Thomas B.C."/>
            <person name="Singh A."/>
            <person name="Wilkins M.J."/>
            <person name="Karaoz U."/>
            <person name="Brodie E.L."/>
            <person name="Williams K.H."/>
            <person name="Hubbard S.S."/>
            <person name="Banfield J.F."/>
        </authorList>
    </citation>
    <scope>NUCLEOTIDE SEQUENCE [LARGE SCALE GENOMIC DNA]</scope>
</reference>
<evidence type="ECO:0000256" key="8">
    <source>
        <dbReference type="ARBA" id="ARBA00022679"/>
    </source>
</evidence>
<dbReference type="GO" id="GO:0030288">
    <property type="term" value="C:outer membrane-bounded periplasmic space"/>
    <property type="evidence" value="ECO:0007669"/>
    <property type="project" value="TreeGrafter"/>
</dbReference>
<evidence type="ECO:0000259" key="19">
    <source>
        <dbReference type="Pfam" id="PF00912"/>
    </source>
</evidence>
<dbReference type="InterPro" id="IPR023346">
    <property type="entry name" value="Lysozyme-like_dom_sf"/>
</dbReference>
<comment type="subcellular location">
    <subcellularLocation>
        <location evidence="1">Cell membrane</location>
    </subcellularLocation>
</comment>
<gene>
    <name evidence="20" type="ORF">A2627_02135</name>
</gene>
<dbReference type="Proteomes" id="UP000178851">
    <property type="component" value="Unassembled WGS sequence"/>
</dbReference>
<proteinExistence type="inferred from homology"/>
<dbReference type="AlphaFoldDB" id="A0A1F7YAS8"/>
<evidence type="ECO:0000256" key="5">
    <source>
        <dbReference type="ARBA" id="ARBA00022645"/>
    </source>
</evidence>
<comment type="similarity">
    <text evidence="3">In the N-terminal section; belongs to the glycosyltransferase 51 family.</text>
</comment>
<dbReference type="InterPro" id="IPR012338">
    <property type="entry name" value="Beta-lactam/transpept-like"/>
</dbReference>
<dbReference type="InterPro" id="IPR050396">
    <property type="entry name" value="Glycosyltr_51/Transpeptidase"/>
</dbReference>
<dbReference type="SUPFAM" id="SSF56601">
    <property type="entry name" value="beta-lactamase/transpeptidase-like"/>
    <property type="match status" value="1"/>
</dbReference>
<dbReference type="GO" id="GO:0005886">
    <property type="term" value="C:plasma membrane"/>
    <property type="evidence" value="ECO:0007669"/>
    <property type="project" value="UniProtKB-SubCell"/>
</dbReference>
<feature type="transmembrane region" description="Helical" evidence="17">
    <location>
        <begin position="33"/>
        <end position="49"/>
    </location>
</feature>
<dbReference type="GO" id="GO:0008955">
    <property type="term" value="F:peptidoglycan glycosyltransferase activity"/>
    <property type="evidence" value="ECO:0007669"/>
    <property type="project" value="UniProtKB-EC"/>
</dbReference>
<keyword evidence="14" id="KW-0961">Cell wall biogenesis/degradation</keyword>
<keyword evidence="8" id="KW-0808">Transferase</keyword>
<dbReference type="PANTHER" id="PTHR32282:SF11">
    <property type="entry name" value="PENICILLIN-BINDING PROTEIN 1B"/>
    <property type="match status" value="1"/>
</dbReference>
<evidence type="ECO:0000313" key="20">
    <source>
        <dbReference type="EMBL" id="OGM23728.1"/>
    </source>
</evidence>
<keyword evidence="4" id="KW-1003">Cell membrane</keyword>
<organism evidence="20 21">
    <name type="scientific">Candidatus Woesebacteria bacterium RIFCSPHIGHO2_01_FULL_39_28</name>
    <dbReference type="NCBI Taxonomy" id="1802496"/>
    <lineage>
        <taxon>Bacteria</taxon>
        <taxon>Candidatus Woeseibacteriota</taxon>
    </lineage>
</organism>
<evidence type="ECO:0000256" key="1">
    <source>
        <dbReference type="ARBA" id="ARBA00004236"/>
    </source>
</evidence>
<evidence type="ECO:0000256" key="9">
    <source>
        <dbReference type="ARBA" id="ARBA00022801"/>
    </source>
</evidence>